<protein>
    <submittedName>
        <fullName evidence="1">Uncharacterized protein</fullName>
    </submittedName>
</protein>
<reference evidence="1 2" key="1">
    <citation type="submission" date="2023-01" db="EMBL/GenBank/DDBJ databases">
        <authorList>
            <person name="Kreplak J."/>
        </authorList>
    </citation>
    <scope>NUCLEOTIDE SEQUENCE [LARGE SCALE GENOMIC DNA]</scope>
</reference>
<evidence type="ECO:0000313" key="1">
    <source>
        <dbReference type="EMBL" id="CAI8610937.1"/>
    </source>
</evidence>
<keyword evidence="2" id="KW-1185">Reference proteome</keyword>
<name>A0AAV1AR39_VICFA</name>
<dbReference type="Proteomes" id="UP001157006">
    <property type="component" value="Chromosome 4"/>
</dbReference>
<organism evidence="1 2">
    <name type="scientific">Vicia faba</name>
    <name type="common">Broad bean</name>
    <name type="synonym">Faba vulgaris</name>
    <dbReference type="NCBI Taxonomy" id="3906"/>
    <lineage>
        <taxon>Eukaryota</taxon>
        <taxon>Viridiplantae</taxon>
        <taxon>Streptophyta</taxon>
        <taxon>Embryophyta</taxon>
        <taxon>Tracheophyta</taxon>
        <taxon>Spermatophyta</taxon>
        <taxon>Magnoliopsida</taxon>
        <taxon>eudicotyledons</taxon>
        <taxon>Gunneridae</taxon>
        <taxon>Pentapetalae</taxon>
        <taxon>rosids</taxon>
        <taxon>fabids</taxon>
        <taxon>Fabales</taxon>
        <taxon>Fabaceae</taxon>
        <taxon>Papilionoideae</taxon>
        <taxon>50 kb inversion clade</taxon>
        <taxon>NPAAA clade</taxon>
        <taxon>Hologalegina</taxon>
        <taxon>IRL clade</taxon>
        <taxon>Fabeae</taxon>
        <taxon>Vicia</taxon>
    </lineage>
</organism>
<accession>A0AAV1AR39</accession>
<evidence type="ECO:0000313" key="2">
    <source>
        <dbReference type="Proteomes" id="UP001157006"/>
    </source>
</evidence>
<sequence>MADKVISMRDAQIFDKDDWKFEVNPRNFLKEYYVKETGSASLSYDLDLDEASYLSRVKKFEEISKSSSDSITDLRSRRNLAEEKSQKLEIAKKKPKEKKLSKWNAVVYPSLNVKRPY</sequence>
<dbReference type="EMBL" id="OX451739">
    <property type="protein sequence ID" value="CAI8610937.1"/>
    <property type="molecule type" value="Genomic_DNA"/>
</dbReference>
<gene>
    <name evidence="1" type="ORF">VFH_IV205520</name>
</gene>
<proteinExistence type="predicted"/>
<dbReference type="AlphaFoldDB" id="A0AAV1AR39"/>